<reference evidence="1 2" key="1">
    <citation type="submission" date="2024-10" db="EMBL/GenBank/DDBJ databases">
        <title>The Natural Products Discovery Center: Release of the First 8490 Sequenced Strains for Exploring Actinobacteria Biosynthetic Diversity.</title>
        <authorList>
            <person name="Kalkreuter E."/>
            <person name="Kautsar S.A."/>
            <person name="Yang D."/>
            <person name="Bader C.D."/>
            <person name="Teijaro C.N."/>
            <person name="Fluegel L."/>
            <person name="Davis C.M."/>
            <person name="Simpson J.R."/>
            <person name="Lauterbach L."/>
            <person name="Steele A.D."/>
            <person name="Gui C."/>
            <person name="Meng S."/>
            <person name="Li G."/>
            <person name="Viehrig K."/>
            <person name="Ye F."/>
            <person name="Su P."/>
            <person name="Kiefer A.F."/>
            <person name="Nichols A."/>
            <person name="Cepeda A.J."/>
            <person name="Yan W."/>
            <person name="Fan B."/>
            <person name="Jiang Y."/>
            <person name="Adhikari A."/>
            <person name="Zheng C.-J."/>
            <person name="Schuster L."/>
            <person name="Cowan T.M."/>
            <person name="Smanski M.J."/>
            <person name="Chevrette M.G."/>
            <person name="De Carvalho L.P.S."/>
            <person name="Shen B."/>
        </authorList>
    </citation>
    <scope>NUCLEOTIDE SEQUENCE [LARGE SCALE GENOMIC DNA]</scope>
    <source>
        <strain evidence="1 2">NPDC019377</strain>
    </source>
</reference>
<organism evidence="1 2">
    <name type="scientific">Nocardia testacea</name>
    <dbReference type="NCBI Taxonomy" id="248551"/>
    <lineage>
        <taxon>Bacteria</taxon>
        <taxon>Bacillati</taxon>
        <taxon>Actinomycetota</taxon>
        <taxon>Actinomycetes</taxon>
        <taxon>Mycobacteriales</taxon>
        <taxon>Nocardiaceae</taxon>
        <taxon>Nocardia</taxon>
    </lineage>
</organism>
<keyword evidence="2" id="KW-1185">Reference proteome</keyword>
<evidence type="ECO:0000313" key="1">
    <source>
        <dbReference type="EMBL" id="MFI2230837.1"/>
    </source>
</evidence>
<dbReference type="RefSeq" id="WP_397062200.1">
    <property type="nucleotide sequence ID" value="NZ_JBIRYL010000002.1"/>
</dbReference>
<evidence type="ECO:0000313" key="2">
    <source>
        <dbReference type="Proteomes" id="UP001611494"/>
    </source>
</evidence>
<name>A0ABW7W126_9NOCA</name>
<dbReference type="PANTHER" id="PTHR30173">
    <property type="entry name" value="SIGMA 19 FACTOR"/>
    <property type="match status" value="1"/>
</dbReference>
<comment type="caution">
    <text evidence="1">The sequence shown here is derived from an EMBL/GenBank/DDBJ whole genome shotgun (WGS) entry which is preliminary data.</text>
</comment>
<sequence>MTEHGVCWVEHVQHLLDLLTPDVFLGGGGGIAQAALAPVVGATAVAAVLTAGLANLAARSIQPAQVKGHPALILRLDGQIDTMPAVRIDNGSITGLCSVHNPQKLSHLRHETALRR</sequence>
<accession>A0ABW7W126</accession>
<dbReference type="PANTHER" id="PTHR30173:SF36">
    <property type="entry name" value="ECF RNA POLYMERASE SIGMA FACTOR SIGJ"/>
    <property type="match status" value="1"/>
</dbReference>
<dbReference type="InterPro" id="IPR052704">
    <property type="entry name" value="ECF_Sigma-70_Domain"/>
</dbReference>
<dbReference type="Proteomes" id="UP001611494">
    <property type="component" value="Unassembled WGS sequence"/>
</dbReference>
<protein>
    <submittedName>
        <fullName evidence="1">Uncharacterized protein</fullName>
    </submittedName>
</protein>
<proteinExistence type="predicted"/>
<gene>
    <name evidence="1" type="ORF">ACH49Z_13405</name>
</gene>
<dbReference type="EMBL" id="JBIRYL010000002">
    <property type="protein sequence ID" value="MFI2230837.1"/>
    <property type="molecule type" value="Genomic_DNA"/>
</dbReference>